<evidence type="ECO:0008006" key="3">
    <source>
        <dbReference type="Google" id="ProtNLM"/>
    </source>
</evidence>
<dbReference type="Proteomes" id="UP000189475">
    <property type="component" value="Unassembled WGS sequence"/>
</dbReference>
<dbReference type="AlphaFoldDB" id="A0A1R4B4I5"/>
<accession>A0A1R4B4I5</accession>
<dbReference type="EMBL" id="FUFT01000005">
    <property type="protein sequence ID" value="SJL83827.1"/>
    <property type="molecule type" value="Genomic_DNA"/>
</dbReference>
<dbReference type="RefSeq" id="WP_077314243.1">
    <property type="nucleotide sequence ID" value="NZ_AP024888.1"/>
</dbReference>
<proteinExistence type="predicted"/>
<dbReference type="InterPro" id="IPR023132">
    <property type="entry name" value="Sama2622-like_sf"/>
</dbReference>
<evidence type="ECO:0000313" key="2">
    <source>
        <dbReference type="Proteomes" id="UP000189475"/>
    </source>
</evidence>
<dbReference type="OrthoDB" id="6401538at2"/>
<sequence>MSEANTYNENQEIELSSLPDELRQVIEFEEIPAEMFTMIFSIHEVSEEAVRESWDALPASAQNILDNFEQFHALISVSQAFAGMNVMEEFPTLDLPKEMTEEDKEAYRSQLLDDVLFNCVKDMTKQLKKARRDAVLKRDFRTVFSK</sequence>
<dbReference type="Pfam" id="PF11269">
    <property type="entry name" value="DUF3069"/>
    <property type="match status" value="1"/>
</dbReference>
<evidence type="ECO:0000313" key="1">
    <source>
        <dbReference type="EMBL" id="SJL83827.1"/>
    </source>
</evidence>
<dbReference type="SUPFAM" id="SSF158675">
    <property type="entry name" value="Sama2622-like"/>
    <property type="match status" value="1"/>
</dbReference>
<keyword evidence="2" id="KW-1185">Reference proteome</keyword>
<dbReference type="InterPro" id="IPR021422">
    <property type="entry name" value="DUF3069"/>
</dbReference>
<name>A0A1R4B4I5_9VIBR</name>
<organism evidence="1 2">
    <name type="scientific">Vibrio palustris</name>
    <dbReference type="NCBI Taxonomy" id="1918946"/>
    <lineage>
        <taxon>Bacteria</taxon>
        <taxon>Pseudomonadati</taxon>
        <taxon>Pseudomonadota</taxon>
        <taxon>Gammaproteobacteria</taxon>
        <taxon>Vibrionales</taxon>
        <taxon>Vibrionaceae</taxon>
        <taxon>Vibrio</taxon>
    </lineage>
</organism>
<reference evidence="1 2" key="1">
    <citation type="submission" date="2017-02" db="EMBL/GenBank/DDBJ databases">
        <authorList>
            <person name="Peterson S.W."/>
        </authorList>
    </citation>
    <scope>NUCLEOTIDE SEQUENCE [LARGE SCALE GENOMIC DNA]</scope>
    <source>
        <strain evidence="1 2">CECT 9027</strain>
    </source>
</reference>
<gene>
    <name evidence="1" type="ORF">VPAL9027_01806</name>
</gene>
<protein>
    <recommendedName>
        <fullName evidence="3">DUF3069 domain-containing protein</fullName>
    </recommendedName>
</protein>